<dbReference type="RefSeq" id="WP_068004343.1">
    <property type="nucleotide sequence ID" value="NZ_CP015597.1"/>
</dbReference>
<dbReference type="EMBL" id="CP015597">
    <property type="protein sequence ID" value="ANE83501.1"/>
    <property type="molecule type" value="Genomic_DNA"/>
</dbReference>
<dbReference type="OrthoDB" id="4466527at2"/>
<protein>
    <submittedName>
        <fullName evidence="2">Uncharacterized protein</fullName>
    </submittedName>
</protein>
<dbReference type="AlphaFoldDB" id="A0A172UWM3"/>
<proteinExistence type="predicted"/>
<evidence type="ECO:0000313" key="2">
    <source>
        <dbReference type="EMBL" id="ANE83501.1"/>
    </source>
</evidence>
<reference evidence="2 3" key="1">
    <citation type="submission" date="2016-05" db="EMBL/GenBank/DDBJ databases">
        <title>Complete genome sequence of a phthalic acid esters degrading Mycobacterium sp. YC-RL4.</title>
        <authorList>
            <person name="Ren L."/>
            <person name="Fan S."/>
            <person name="Ruth N."/>
            <person name="Jia Y."/>
            <person name="Wang J."/>
            <person name="Qiao C."/>
        </authorList>
    </citation>
    <scope>NUCLEOTIDE SEQUENCE [LARGE SCALE GENOMIC DNA]</scope>
    <source>
        <strain evidence="2 3">YC-RL4</strain>
        <plasmid evidence="3">pmyc1</plasmid>
    </source>
</reference>
<organism evidence="2 3">
    <name type="scientific">Mycobacterium adipatum</name>
    <dbReference type="NCBI Taxonomy" id="1682113"/>
    <lineage>
        <taxon>Bacteria</taxon>
        <taxon>Bacillati</taxon>
        <taxon>Actinomycetota</taxon>
        <taxon>Actinomycetes</taxon>
        <taxon>Mycobacteriales</taxon>
        <taxon>Mycobacteriaceae</taxon>
        <taxon>Mycobacterium</taxon>
    </lineage>
</organism>
<accession>A0A172UWM3</accession>
<keyword evidence="2" id="KW-0614">Plasmid</keyword>
<feature type="region of interest" description="Disordered" evidence="1">
    <location>
        <begin position="55"/>
        <end position="80"/>
    </location>
</feature>
<geneLocation type="plasmid" evidence="3">
    <name>pmyc1</name>
</geneLocation>
<evidence type="ECO:0000256" key="1">
    <source>
        <dbReference type="SAM" id="MobiDB-lite"/>
    </source>
</evidence>
<feature type="compositionally biased region" description="Basic and acidic residues" evidence="1">
    <location>
        <begin position="55"/>
        <end position="64"/>
    </location>
</feature>
<keyword evidence="3" id="KW-1185">Reference proteome</keyword>
<sequence>MAVYGDGDCLDGPEGCTGETFARSTLSGSGDAYYRCDGHYDAYVERVQPRMDEIRRRHPEHAPSDFDPAYAGESWDEDGW</sequence>
<evidence type="ECO:0000313" key="3">
    <source>
        <dbReference type="Proteomes" id="UP000077143"/>
    </source>
</evidence>
<dbReference type="Proteomes" id="UP000077143">
    <property type="component" value="Plasmid pMYC1"/>
</dbReference>
<gene>
    <name evidence="2" type="ORF">A7U43_28785</name>
</gene>
<dbReference type="KEGG" id="madi:A7U43_28785"/>
<name>A0A172UWM3_9MYCO</name>